<feature type="compositionally biased region" description="Low complexity" evidence="1">
    <location>
        <begin position="206"/>
        <end position="215"/>
    </location>
</feature>
<feature type="domain" description="Zinc finger/thioredoxin putative" evidence="2">
    <location>
        <begin position="1"/>
        <end position="36"/>
    </location>
</feature>
<reference evidence="3 4" key="2">
    <citation type="submission" date="2016-12" db="EMBL/GenBank/DDBJ databases">
        <title>Draft Genome Sequence of Cystobacter ferrugineus Strain Cbfe23.</title>
        <authorList>
            <person name="Akbar S."/>
            <person name="Dowd S.E."/>
            <person name="Stevens D.C."/>
        </authorList>
    </citation>
    <scope>NUCLEOTIDE SEQUENCE [LARGE SCALE GENOMIC DNA]</scope>
    <source>
        <strain evidence="3 4">Cbfe23</strain>
    </source>
</reference>
<proteinExistence type="predicted"/>
<comment type="caution">
    <text evidence="3">The sequence shown here is derived from an EMBL/GenBank/DDBJ whole genome shotgun (WGS) entry which is preliminary data.</text>
</comment>
<feature type="compositionally biased region" description="Low complexity" evidence="1">
    <location>
        <begin position="90"/>
        <end position="110"/>
    </location>
</feature>
<feature type="region of interest" description="Disordered" evidence="1">
    <location>
        <begin position="171"/>
        <end position="217"/>
    </location>
</feature>
<feature type="region of interest" description="Disordered" evidence="1">
    <location>
        <begin position="381"/>
        <end position="477"/>
    </location>
</feature>
<evidence type="ECO:0000313" key="3">
    <source>
        <dbReference type="EMBL" id="OJH35443.1"/>
    </source>
</evidence>
<feature type="compositionally biased region" description="Pro residues" evidence="1">
    <location>
        <begin position="458"/>
        <end position="473"/>
    </location>
</feature>
<evidence type="ECO:0000313" key="4">
    <source>
        <dbReference type="Proteomes" id="UP000182229"/>
    </source>
</evidence>
<feature type="region of interest" description="Disordered" evidence="1">
    <location>
        <begin position="77"/>
        <end position="125"/>
    </location>
</feature>
<dbReference type="EMBL" id="MPIN01000014">
    <property type="protein sequence ID" value="OJH35443.1"/>
    <property type="molecule type" value="Genomic_DNA"/>
</dbReference>
<dbReference type="NCBIfam" id="TIGR02098">
    <property type="entry name" value="MJ0042_CXXC"/>
    <property type="match status" value="1"/>
</dbReference>
<feature type="compositionally biased region" description="Low complexity" evidence="1">
    <location>
        <begin position="424"/>
        <end position="438"/>
    </location>
</feature>
<evidence type="ECO:0000259" key="2">
    <source>
        <dbReference type="Pfam" id="PF13717"/>
    </source>
</evidence>
<dbReference type="RefSeq" id="WP_071903543.1">
    <property type="nucleotide sequence ID" value="NZ_MPIN01000014.1"/>
</dbReference>
<feature type="compositionally biased region" description="Pro residues" evidence="1">
    <location>
        <begin position="186"/>
        <end position="205"/>
    </location>
</feature>
<organism evidence="3 4">
    <name type="scientific">Cystobacter ferrugineus</name>
    <dbReference type="NCBI Taxonomy" id="83449"/>
    <lineage>
        <taxon>Bacteria</taxon>
        <taxon>Pseudomonadati</taxon>
        <taxon>Myxococcota</taxon>
        <taxon>Myxococcia</taxon>
        <taxon>Myxococcales</taxon>
        <taxon>Cystobacterineae</taxon>
        <taxon>Archangiaceae</taxon>
        <taxon>Cystobacter</taxon>
    </lineage>
</organism>
<gene>
    <name evidence="3" type="ORF">BON30_38580</name>
</gene>
<protein>
    <recommendedName>
        <fullName evidence="2">Zinc finger/thioredoxin putative domain-containing protein</fullName>
    </recommendedName>
</protein>
<dbReference type="STRING" id="83449.BON30_38580"/>
<dbReference type="Proteomes" id="UP000182229">
    <property type="component" value="Unassembled WGS sequence"/>
</dbReference>
<reference evidence="4" key="1">
    <citation type="submission" date="2016-11" db="EMBL/GenBank/DDBJ databases">
        <authorList>
            <person name="Shukria A."/>
            <person name="Stevens D.C."/>
        </authorList>
    </citation>
    <scope>NUCLEOTIDE SEQUENCE [LARGE SCALE GENOMIC DNA]</scope>
    <source>
        <strain evidence="4">Cbfe23</strain>
    </source>
</reference>
<feature type="compositionally biased region" description="Pro residues" evidence="1">
    <location>
        <begin position="318"/>
        <end position="336"/>
    </location>
</feature>
<keyword evidence="4" id="KW-1185">Reference proteome</keyword>
<evidence type="ECO:0000256" key="1">
    <source>
        <dbReference type="SAM" id="MobiDB-lite"/>
    </source>
</evidence>
<name>A0A1L9AZV5_9BACT</name>
<dbReference type="OrthoDB" id="5506264at2"/>
<dbReference type="InterPro" id="IPR011723">
    <property type="entry name" value="Znf/thioredoxin_put"/>
</dbReference>
<dbReference type="Pfam" id="PF13717">
    <property type="entry name" value="Zn_ribbon_4"/>
    <property type="match status" value="1"/>
</dbReference>
<feature type="compositionally biased region" description="Low complexity" evidence="1">
    <location>
        <begin position="173"/>
        <end position="185"/>
    </location>
</feature>
<accession>A0A1L9AZV5</accession>
<feature type="region of interest" description="Disordered" evidence="1">
    <location>
        <begin position="310"/>
        <end position="336"/>
    </location>
</feature>
<dbReference type="AlphaFoldDB" id="A0A1L9AZV5"/>
<sequence length="676" mass="68194">MIVKCEQCETRFKIPDEKVTEKGVKVRCTKCQHTFRVVREEVSPAVPAPAVVAPAAPAAKPAMAARVGTPLEVPRAAAPATRPVPPGVKPAQAAPPGLAAPRGAAPALPRVTSLEPPRTPATLDLDPLMEFSGETSSASARALSDRPLTPALSLSFDESNPFATVDAPAPKQAVARPPAPMRAAPAPKPAPGLAPPVPAPVPARSPTPVAMRAAPAPKPAPIPAPPVPVPVQVPARSPAPAPVRAAPVPLPVEEPDPFSLPPDDEPVVTTFDPDAAPASAPASFAAADPFALPSSAPAAPVYEEMEGLEGNNPFVSFEPPPPVAAPPPPAPPPAPVPVPVRSAAPVAAQAPAPADMGGFENDNPFAAFDPVSALPAAAAAAPAPSMPSGIPDWGAPAQQGAPSGIPDWGAPAQQGAPSGIPDWGAPAGQGNAPGAPSPFQDFRGSDATPSGRGSLADPPAPRPAPPVVAPPELPAAAGSRPGPGIVQRLAAAAVQLVVLAVLVAGLLALTLASLNEGRVDLSDLSVARIREWLSPTMPLVARDVSNGLYEATGGKSLFFVRGEVVNRGATPTRVKARVSLFDGTQRVLSAEGLAGPPPTPEDLHSVRTAGDAAALRTRLDSAAEAVAPGADMPFVVFFFDYPQNLSDLRLEVTLEPQGVAATTGGVREGSAGNGQP</sequence>